<comment type="caution">
    <text evidence="4">The sequence shown here is derived from an EMBL/GenBank/DDBJ whole genome shotgun (WGS) entry which is preliminary data.</text>
</comment>
<dbReference type="PANTHER" id="PTHR10509">
    <property type="entry name" value="O-METHYLTRANSFERASE-RELATED"/>
    <property type="match status" value="1"/>
</dbReference>
<dbReference type="InterPro" id="IPR002935">
    <property type="entry name" value="SAM_O-MeTrfase"/>
</dbReference>
<organism evidence="4 5">
    <name type="scientific">Candidatus Synchoanobacter obligatus</name>
    <dbReference type="NCBI Taxonomy" id="2919597"/>
    <lineage>
        <taxon>Bacteria</taxon>
        <taxon>Pseudomonadati</taxon>
        <taxon>Pseudomonadota</taxon>
        <taxon>Gammaproteobacteria</taxon>
        <taxon>Candidatus Comchoanobacterales</taxon>
        <taxon>Candidatus Comchoanobacteraceae</taxon>
        <taxon>Candidatus Synchoanobacter</taxon>
    </lineage>
</organism>
<dbReference type="Proteomes" id="UP001320768">
    <property type="component" value="Unassembled WGS sequence"/>
</dbReference>
<gene>
    <name evidence="4" type="ORF">MKS91_01050</name>
</gene>
<dbReference type="Gene3D" id="3.40.50.150">
    <property type="entry name" value="Vaccinia Virus protein VP39"/>
    <property type="match status" value="1"/>
</dbReference>
<proteinExistence type="predicted"/>
<keyword evidence="1 4" id="KW-0489">Methyltransferase</keyword>
<dbReference type="Pfam" id="PF01596">
    <property type="entry name" value="Methyltransf_3"/>
    <property type="match status" value="1"/>
</dbReference>
<sequence>MMMDSDELLPNNLQTYLRSILPVESDVQMALREHTVEHPYSSMQISPEQGAFLAWIVRAFEVQSIIEVGVFTGYSTLCMAQALPESGRVIACDKNADWVAHGIPFWEQAGIRHKIDLRIGEGKDTLNELQQSGIALVDLVFIDADKPNYPIYYEQALTLLRPGGILILDNIFLMGRVVTDAPEKKTAKAIRALNKKIQDDPRVDPVILPFHDGLTLIRKL</sequence>
<dbReference type="CDD" id="cd02440">
    <property type="entry name" value="AdoMet_MTases"/>
    <property type="match status" value="1"/>
</dbReference>
<evidence type="ECO:0000256" key="1">
    <source>
        <dbReference type="ARBA" id="ARBA00022603"/>
    </source>
</evidence>
<protein>
    <submittedName>
        <fullName evidence="4">Class I SAM-dependent methyltransferase</fullName>
        <ecNumber evidence="4">2.1.1.-</ecNumber>
    </submittedName>
</protein>
<dbReference type="GO" id="GO:0032259">
    <property type="term" value="P:methylation"/>
    <property type="evidence" value="ECO:0007669"/>
    <property type="project" value="UniProtKB-KW"/>
</dbReference>
<keyword evidence="5" id="KW-1185">Reference proteome</keyword>
<evidence type="ECO:0000256" key="2">
    <source>
        <dbReference type="ARBA" id="ARBA00022679"/>
    </source>
</evidence>
<reference evidence="4 5" key="1">
    <citation type="journal article" date="2022" name="Nat. Microbiol.">
        <title>The microbiome of a bacterivorous marine choanoflagellate contains a resource-demanding obligate bacterial associate.</title>
        <authorList>
            <person name="Needham D.M."/>
            <person name="Poirier C."/>
            <person name="Bachy C."/>
            <person name="George E.E."/>
            <person name="Wilken S."/>
            <person name="Yung C.C.M."/>
            <person name="Limardo A.J."/>
            <person name="Morando M."/>
            <person name="Sudek L."/>
            <person name="Malmstrom R.R."/>
            <person name="Keeling P.J."/>
            <person name="Santoro A.E."/>
            <person name="Worden A.Z."/>
        </authorList>
    </citation>
    <scope>NUCLEOTIDE SEQUENCE [LARGE SCALE GENOMIC DNA]</scope>
    <source>
        <strain evidence="4 5">Comchoano-2</strain>
    </source>
</reference>
<dbReference type="PANTHER" id="PTHR10509:SF14">
    <property type="entry name" value="CAFFEOYL-COA O-METHYLTRANSFERASE 3-RELATED"/>
    <property type="match status" value="1"/>
</dbReference>
<dbReference type="PROSITE" id="PS51682">
    <property type="entry name" value="SAM_OMT_I"/>
    <property type="match status" value="1"/>
</dbReference>
<evidence type="ECO:0000313" key="4">
    <source>
        <dbReference type="EMBL" id="MCP8351882.1"/>
    </source>
</evidence>
<accession>A0ABT1L3V7</accession>
<keyword evidence="2 4" id="KW-0808">Transferase</keyword>
<dbReference type="RefSeq" id="WP_258568989.1">
    <property type="nucleotide sequence ID" value="NZ_JAKUDN010000001.1"/>
</dbReference>
<dbReference type="EC" id="2.1.1.-" evidence="4"/>
<dbReference type="InterPro" id="IPR029063">
    <property type="entry name" value="SAM-dependent_MTases_sf"/>
</dbReference>
<name>A0ABT1L3V7_9GAMM</name>
<keyword evidence="3" id="KW-0949">S-adenosyl-L-methionine</keyword>
<dbReference type="SUPFAM" id="SSF53335">
    <property type="entry name" value="S-adenosyl-L-methionine-dependent methyltransferases"/>
    <property type="match status" value="1"/>
</dbReference>
<dbReference type="GO" id="GO:0008168">
    <property type="term" value="F:methyltransferase activity"/>
    <property type="evidence" value="ECO:0007669"/>
    <property type="project" value="UniProtKB-KW"/>
</dbReference>
<evidence type="ECO:0000256" key="3">
    <source>
        <dbReference type="ARBA" id="ARBA00022691"/>
    </source>
</evidence>
<dbReference type="InterPro" id="IPR050362">
    <property type="entry name" value="Cation-dep_OMT"/>
</dbReference>
<dbReference type="EMBL" id="JAKUDN010000001">
    <property type="protein sequence ID" value="MCP8351882.1"/>
    <property type="molecule type" value="Genomic_DNA"/>
</dbReference>
<evidence type="ECO:0000313" key="5">
    <source>
        <dbReference type="Proteomes" id="UP001320768"/>
    </source>
</evidence>